<feature type="domain" description="Histidine kinase" evidence="12">
    <location>
        <begin position="145"/>
        <end position="364"/>
    </location>
</feature>
<dbReference type="SUPFAM" id="SSF55785">
    <property type="entry name" value="PYP-like sensor domain (PAS domain)"/>
    <property type="match status" value="1"/>
</dbReference>
<evidence type="ECO:0000256" key="11">
    <source>
        <dbReference type="SAM" id="MobiDB-lite"/>
    </source>
</evidence>
<dbReference type="GO" id="GO:0005524">
    <property type="term" value="F:ATP binding"/>
    <property type="evidence" value="ECO:0007669"/>
    <property type="project" value="UniProtKB-KW"/>
</dbReference>
<dbReference type="Gene3D" id="3.30.450.20">
    <property type="entry name" value="PAS domain"/>
    <property type="match status" value="1"/>
</dbReference>
<dbReference type="InterPro" id="IPR036890">
    <property type="entry name" value="HATPase_C_sf"/>
</dbReference>
<evidence type="ECO:0000256" key="10">
    <source>
        <dbReference type="ARBA" id="ARBA00022991"/>
    </source>
</evidence>
<dbReference type="SMART" id="SM00911">
    <property type="entry name" value="HWE_HK"/>
    <property type="match status" value="1"/>
</dbReference>
<evidence type="ECO:0000256" key="5">
    <source>
        <dbReference type="ARBA" id="ARBA00022643"/>
    </source>
</evidence>
<dbReference type="InterPro" id="IPR000700">
    <property type="entry name" value="PAS-assoc_C"/>
</dbReference>
<dbReference type="PROSITE" id="PS50109">
    <property type="entry name" value="HIS_KIN"/>
    <property type="match status" value="1"/>
</dbReference>
<protein>
    <recommendedName>
        <fullName evidence="2">histidine kinase</fullName>
        <ecNumber evidence="2">2.7.13.3</ecNumber>
    </recommendedName>
</protein>
<keyword evidence="6" id="KW-0808">Transferase</keyword>
<keyword evidence="7" id="KW-0547">Nucleotide-binding</keyword>
<dbReference type="CDD" id="cd00130">
    <property type="entry name" value="PAS"/>
    <property type="match status" value="1"/>
</dbReference>
<evidence type="ECO:0000256" key="9">
    <source>
        <dbReference type="ARBA" id="ARBA00022840"/>
    </source>
</evidence>
<dbReference type="PROSITE" id="PS50113">
    <property type="entry name" value="PAC"/>
    <property type="match status" value="1"/>
</dbReference>
<evidence type="ECO:0000313" key="14">
    <source>
        <dbReference type="EMBL" id="SHJ21654.1"/>
    </source>
</evidence>
<evidence type="ECO:0000256" key="6">
    <source>
        <dbReference type="ARBA" id="ARBA00022679"/>
    </source>
</evidence>
<keyword evidence="8" id="KW-0418">Kinase</keyword>
<dbReference type="RefSeq" id="WP_073128653.1">
    <property type="nucleotide sequence ID" value="NZ_FQZA01000006.1"/>
</dbReference>
<sequence>MRTEDPGKRRQEELHNAVSLLPVSMVVTNPRLPDNPIVFVNRTFERETYYSRDYAIGRNCRFLQGPETDPADVARLRAAIAAGEDLSLELTNHRADGSTFRNHLMIAPVHDPDGEIEAFIGIQKEIDADTPLTDPVDAQDVMLRELQHRVKNHLSMIVGMIRMQARQEVSRETFEALSHRVQSLAMLYEELSPVGVGSGDTKSVPAGAYMSRVVNTLGALDGRPSIRMNVQCEQMTLPVDQAARLGLLVTEFLTNALEHAFPDGREGVINVRFQRQSGGRARLVVEDDGVGMPDGSDWPAPPAAPTESGPDATNGGAVVARGTKRASGMGGNLVLTLVDSMGAKIDVSNGLRGTIVTVDLEVPQG</sequence>
<keyword evidence="4" id="KW-0285">Flavoprotein</keyword>
<accession>A0A1M6HHI9</accession>
<feature type="domain" description="PAC" evidence="13">
    <location>
        <begin position="84"/>
        <end position="138"/>
    </location>
</feature>
<dbReference type="STRING" id="313368.SAMN04488012_10619"/>
<dbReference type="InterPro" id="IPR003594">
    <property type="entry name" value="HATPase_dom"/>
</dbReference>
<gene>
    <name evidence="14" type="ORF">SAMN04488012_10619</name>
</gene>
<dbReference type="SUPFAM" id="SSF55874">
    <property type="entry name" value="ATPase domain of HSP90 chaperone/DNA topoisomerase II/histidine kinase"/>
    <property type="match status" value="1"/>
</dbReference>
<evidence type="ECO:0000256" key="1">
    <source>
        <dbReference type="ARBA" id="ARBA00000085"/>
    </source>
</evidence>
<reference evidence="14 15" key="1">
    <citation type="submission" date="2016-11" db="EMBL/GenBank/DDBJ databases">
        <authorList>
            <person name="Jaros S."/>
            <person name="Januszkiewicz K."/>
            <person name="Wedrychowicz H."/>
        </authorList>
    </citation>
    <scope>NUCLEOTIDE SEQUENCE [LARGE SCALE GENOMIC DNA]</scope>
    <source>
        <strain evidence="14 15">DSM 26892</strain>
    </source>
</reference>
<dbReference type="NCBIfam" id="TIGR00229">
    <property type="entry name" value="sensory_box"/>
    <property type="match status" value="1"/>
</dbReference>
<feature type="region of interest" description="Disordered" evidence="11">
    <location>
        <begin position="287"/>
        <end position="317"/>
    </location>
</feature>
<dbReference type="InterPro" id="IPR005467">
    <property type="entry name" value="His_kinase_dom"/>
</dbReference>
<name>A0A1M6HHI9_9RHOB</name>
<dbReference type="InterPro" id="IPR035965">
    <property type="entry name" value="PAS-like_dom_sf"/>
</dbReference>
<keyword evidence="9" id="KW-0067">ATP-binding</keyword>
<dbReference type="SMART" id="SM00387">
    <property type="entry name" value="HATPase_c"/>
    <property type="match status" value="1"/>
</dbReference>
<organism evidence="14 15">
    <name type="scientific">Palleronia salina</name>
    <dbReference type="NCBI Taxonomy" id="313368"/>
    <lineage>
        <taxon>Bacteria</taxon>
        <taxon>Pseudomonadati</taxon>
        <taxon>Pseudomonadota</taxon>
        <taxon>Alphaproteobacteria</taxon>
        <taxon>Rhodobacterales</taxon>
        <taxon>Roseobacteraceae</taxon>
        <taxon>Palleronia</taxon>
    </lineage>
</organism>
<evidence type="ECO:0000256" key="2">
    <source>
        <dbReference type="ARBA" id="ARBA00012438"/>
    </source>
</evidence>
<dbReference type="InterPro" id="IPR011495">
    <property type="entry name" value="Sig_transdc_His_kin_sub2_dim/P"/>
</dbReference>
<dbReference type="Proteomes" id="UP000184040">
    <property type="component" value="Unassembled WGS sequence"/>
</dbReference>
<dbReference type="Pfam" id="PF13426">
    <property type="entry name" value="PAS_9"/>
    <property type="match status" value="1"/>
</dbReference>
<evidence type="ECO:0000256" key="3">
    <source>
        <dbReference type="ARBA" id="ARBA00022553"/>
    </source>
</evidence>
<dbReference type="EC" id="2.7.13.3" evidence="2"/>
<dbReference type="InterPro" id="IPR011102">
    <property type="entry name" value="Sig_transdc_His_kinase_HWE"/>
</dbReference>
<dbReference type="EMBL" id="FQZA01000006">
    <property type="protein sequence ID" value="SHJ21654.1"/>
    <property type="molecule type" value="Genomic_DNA"/>
</dbReference>
<dbReference type="GO" id="GO:0004673">
    <property type="term" value="F:protein histidine kinase activity"/>
    <property type="evidence" value="ECO:0007669"/>
    <property type="project" value="UniProtKB-EC"/>
</dbReference>
<dbReference type="Pfam" id="PF07568">
    <property type="entry name" value="HisKA_2"/>
    <property type="match status" value="1"/>
</dbReference>
<dbReference type="Pfam" id="PF13581">
    <property type="entry name" value="HATPase_c_2"/>
    <property type="match status" value="1"/>
</dbReference>
<comment type="catalytic activity">
    <reaction evidence="1">
        <text>ATP + protein L-histidine = ADP + protein N-phospho-L-histidine.</text>
        <dbReference type="EC" id="2.7.13.3"/>
    </reaction>
</comment>
<dbReference type="AlphaFoldDB" id="A0A1M6HHI9"/>
<dbReference type="Gene3D" id="3.30.565.10">
    <property type="entry name" value="Histidine kinase-like ATPase, C-terminal domain"/>
    <property type="match status" value="1"/>
</dbReference>
<evidence type="ECO:0000259" key="12">
    <source>
        <dbReference type="PROSITE" id="PS50109"/>
    </source>
</evidence>
<evidence type="ECO:0000256" key="8">
    <source>
        <dbReference type="ARBA" id="ARBA00022777"/>
    </source>
</evidence>
<proteinExistence type="predicted"/>
<keyword evidence="10" id="KW-0157">Chromophore</keyword>
<evidence type="ECO:0000259" key="13">
    <source>
        <dbReference type="PROSITE" id="PS50113"/>
    </source>
</evidence>
<dbReference type="PANTHER" id="PTHR47429">
    <property type="entry name" value="PROTEIN TWIN LOV 1"/>
    <property type="match status" value="1"/>
</dbReference>
<keyword evidence="3" id="KW-0597">Phosphoprotein</keyword>
<evidence type="ECO:0000313" key="15">
    <source>
        <dbReference type="Proteomes" id="UP000184040"/>
    </source>
</evidence>
<keyword evidence="5" id="KW-0288">FMN</keyword>
<dbReference type="InterPro" id="IPR000014">
    <property type="entry name" value="PAS"/>
</dbReference>
<dbReference type="PANTHER" id="PTHR47429:SF2">
    <property type="entry name" value="PROTEIN TWIN LOV 1"/>
    <property type="match status" value="1"/>
</dbReference>
<keyword evidence="15" id="KW-1185">Reference proteome</keyword>
<evidence type="ECO:0000256" key="7">
    <source>
        <dbReference type="ARBA" id="ARBA00022741"/>
    </source>
</evidence>
<evidence type="ECO:0000256" key="4">
    <source>
        <dbReference type="ARBA" id="ARBA00022630"/>
    </source>
</evidence>